<dbReference type="RefSeq" id="WP_246953237.1">
    <property type="nucleotide sequence ID" value="NZ_JALKII010000009.1"/>
</dbReference>
<keyword evidence="3" id="KW-1185">Reference proteome</keyword>
<sequence length="462" mass="50686">MSTATLTRFIKALRGAGVPVSTAETLDAARVVEQIGFADRTRLKTALAITLAKTWPDKLRFSQCFDDFFQFAASAAQPAPAAGPTAPPQGGAGDAGGGGSGAGGQGEQGEQGEPSALAQLLAQGDRAALEARMAQAMQAAKVWQIRVITQKGLFARRVMQAMGAQALDEELLALEQRGDPAAIPLRAARTALQQQVIEQVNREFLLQARAEGQGLRERAMREVNLRDLHEFRDVQALVQRMARRLMASHSRRQQTARRGTLDMRRTLTASVRHDGLPMRLHWKKTRRTRAQVFVICDVSSSVAAAARFLLLFLYAVNDVLPRVRSFAFASRFGEVSTFFDGSSGDATAAVDQVLAEYAGSGTDYAGMLEQFWCVNEAALNSQATVIILGDARNNNLPPGQQWLQRISERSRQVLWLNPEGRSRWGSGDSEMPAYLPYCRHALPCRNLAQLERFVDLLLKDLH</sequence>
<gene>
    <name evidence="2" type="ORF">MU846_12475</name>
</gene>
<dbReference type="InterPro" id="IPR008912">
    <property type="entry name" value="Uncharacterised_CoxE"/>
</dbReference>
<protein>
    <submittedName>
        <fullName evidence="2">VWA domain-containing protein</fullName>
    </submittedName>
</protein>
<feature type="compositionally biased region" description="Gly residues" evidence="1">
    <location>
        <begin position="90"/>
        <end position="109"/>
    </location>
</feature>
<dbReference type="EMBL" id="JALKII010000009">
    <property type="protein sequence ID" value="MCK0538524.1"/>
    <property type="molecule type" value="Genomic_DNA"/>
</dbReference>
<dbReference type="PANTHER" id="PTHR39338">
    <property type="entry name" value="BLL5662 PROTEIN-RELATED"/>
    <property type="match status" value="1"/>
</dbReference>
<feature type="region of interest" description="Disordered" evidence="1">
    <location>
        <begin position="78"/>
        <end position="114"/>
    </location>
</feature>
<dbReference type="PIRSF" id="PIRSF010256">
    <property type="entry name" value="CoxE_vWa"/>
    <property type="match status" value="1"/>
</dbReference>
<dbReference type="Proteomes" id="UP001165524">
    <property type="component" value="Unassembled WGS sequence"/>
</dbReference>
<reference evidence="2" key="1">
    <citation type="submission" date="2022-04" db="EMBL/GenBank/DDBJ databases">
        <title>Alcanivorax sp. CY1518 draft genome sequence.</title>
        <authorList>
            <person name="Zhao G."/>
            <person name="An M."/>
        </authorList>
    </citation>
    <scope>NUCLEOTIDE SEQUENCE</scope>
    <source>
        <strain evidence="2">CY1518</strain>
    </source>
</reference>
<dbReference type="Pfam" id="PF05762">
    <property type="entry name" value="VWA_CoxE"/>
    <property type="match status" value="1"/>
</dbReference>
<organism evidence="2 3">
    <name type="scientific">Alcanivorax quisquiliarum</name>
    <dbReference type="NCBI Taxonomy" id="2933565"/>
    <lineage>
        <taxon>Bacteria</taxon>
        <taxon>Pseudomonadati</taxon>
        <taxon>Pseudomonadota</taxon>
        <taxon>Gammaproteobacteria</taxon>
        <taxon>Oceanospirillales</taxon>
        <taxon>Alcanivoracaceae</taxon>
        <taxon>Alcanivorax</taxon>
    </lineage>
</organism>
<evidence type="ECO:0000256" key="1">
    <source>
        <dbReference type="SAM" id="MobiDB-lite"/>
    </source>
</evidence>
<accession>A0ABT0E9K7</accession>
<name>A0ABT0E9K7_9GAMM</name>
<dbReference type="InterPro" id="IPR011195">
    <property type="entry name" value="UCP010256"/>
</dbReference>
<dbReference type="PANTHER" id="PTHR39338:SF5">
    <property type="entry name" value="BLR6139 PROTEIN"/>
    <property type="match status" value="1"/>
</dbReference>
<evidence type="ECO:0000313" key="3">
    <source>
        <dbReference type="Proteomes" id="UP001165524"/>
    </source>
</evidence>
<comment type="caution">
    <text evidence="2">The sequence shown here is derived from an EMBL/GenBank/DDBJ whole genome shotgun (WGS) entry which is preliminary data.</text>
</comment>
<proteinExistence type="predicted"/>
<evidence type="ECO:0000313" key="2">
    <source>
        <dbReference type="EMBL" id="MCK0538524.1"/>
    </source>
</evidence>